<dbReference type="OrthoDB" id="9813285at2"/>
<dbReference type="EMBL" id="WMIG01000014">
    <property type="protein sequence ID" value="MTH61316.1"/>
    <property type="molecule type" value="Genomic_DNA"/>
</dbReference>
<reference evidence="1 2" key="1">
    <citation type="submission" date="2019-11" db="EMBL/GenBank/DDBJ databases">
        <authorList>
            <person name="Dong K."/>
        </authorList>
    </citation>
    <scope>NUCLEOTIDE SEQUENCE [LARGE SCALE GENOMIC DNA]</scope>
    <source>
        <strain evidence="1 2">NBRC 112902</strain>
    </source>
</reference>
<evidence type="ECO:0008006" key="3">
    <source>
        <dbReference type="Google" id="ProtNLM"/>
    </source>
</evidence>
<evidence type="ECO:0000313" key="1">
    <source>
        <dbReference type="EMBL" id="MTH61316.1"/>
    </source>
</evidence>
<dbReference type="AlphaFoldDB" id="A0A844HN73"/>
<sequence>MDQPSGSNQLGGLLQLKKYGGLLPDEMWRPKLLEDENVRLKKIVAAITPREIVQDVTRRKL</sequence>
<gene>
    <name evidence="1" type="ORF">GL300_19060</name>
</gene>
<name>A0A844HN73_9RHOB</name>
<keyword evidence="2" id="KW-1185">Reference proteome</keyword>
<accession>A0A844HN73</accession>
<dbReference type="RefSeq" id="WP_155041270.1">
    <property type="nucleotide sequence ID" value="NZ_WMIG01000014.1"/>
</dbReference>
<dbReference type="Proteomes" id="UP000449846">
    <property type="component" value="Unassembled WGS sequence"/>
</dbReference>
<protein>
    <recommendedName>
        <fullName evidence="3">Transposase</fullName>
    </recommendedName>
</protein>
<proteinExistence type="predicted"/>
<organism evidence="1 2">
    <name type="scientific">Paracoccus litorisediminis</name>
    <dbReference type="NCBI Taxonomy" id="2006130"/>
    <lineage>
        <taxon>Bacteria</taxon>
        <taxon>Pseudomonadati</taxon>
        <taxon>Pseudomonadota</taxon>
        <taxon>Alphaproteobacteria</taxon>
        <taxon>Rhodobacterales</taxon>
        <taxon>Paracoccaceae</taxon>
        <taxon>Paracoccus</taxon>
    </lineage>
</organism>
<comment type="caution">
    <text evidence="1">The sequence shown here is derived from an EMBL/GenBank/DDBJ whole genome shotgun (WGS) entry which is preliminary data.</text>
</comment>
<evidence type="ECO:0000313" key="2">
    <source>
        <dbReference type="Proteomes" id="UP000449846"/>
    </source>
</evidence>